<dbReference type="PANTHER" id="PTHR43806:SF11">
    <property type="entry name" value="CEREVISIN-RELATED"/>
    <property type="match status" value="1"/>
</dbReference>
<feature type="active site" description="Charge relay system" evidence="5">
    <location>
        <position position="153"/>
    </location>
</feature>
<comment type="similarity">
    <text evidence="1 5 6">Belongs to the peptidase S8 family.</text>
</comment>
<reference evidence="8 9" key="1">
    <citation type="submission" date="2019-06" db="EMBL/GenBank/DDBJ databases">
        <title>Lysobacter alkalisoli sp. nov. isolated from saline-alkali soil.</title>
        <authorList>
            <person name="Sun J.-Q."/>
            <person name="Xu L."/>
        </authorList>
    </citation>
    <scope>NUCLEOTIDE SEQUENCE [LARGE SCALE GENOMIC DNA]</scope>
    <source>
        <strain evidence="8 9">SJ-36</strain>
    </source>
</reference>
<dbReference type="InterPro" id="IPR036852">
    <property type="entry name" value="Peptidase_S8/S53_dom_sf"/>
</dbReference>
<dbReference type="KEGG" id="lyj:FKV23_02420"/>
<evidence type="ECO:0000313" key="8">
    <source>
        <dbReference type="EMBL" id="QDH71668.1"/>
    </source>
</evidence>
<dbReference type="PROSITE" id="PS51892">
    <property type="entry name" value="SUBTILASE"/>
    <property type="match status" value="1"/>
</dbReference>
<keyword evidence="3 5" id="KW-0378">Hydrolase</keyword>
<dbReference type="PROSITE" id="PS00137">
    <property type="entry name" value="SUBTILASE_HIS"/>
    <property type="match status" value="1"/>
</dbReference>
<dbReference type="OrthoDB" id="9790784at2"/>
<evidence type="ECO:0000256" key="6">
    <source>
        <dbReference type="RuleBase" id="RU003355"/>
    </source>
</evidence>
<keyword evidence="9" id="KW-1185">Reference proteome</keyword>
<dbReference type="PRINTS" id="PR00723">
    <property type="entry name" value="SUBTILISIN"/>
</dbReference>
<keyword evidence="2 5" id="KW-0645">Protease</keyword>
<evidence type="ECO:0000259" key="7">
    <source>
        <dbReference type="Pfam" id="PF00082"/>
    </source>
</evidence>
<dbReference type="PANTHER" id="PTHR43806">
    <property type="entry name" value="PEPTIDASE S8"/>
    <property type="match status" value="1"/>
</dbReference>
<dbReference type="Pfam" id="PF00082">
    <property type="entry name" value="Peptidase_S8"/>
    <property type="match status" value="1"/>
</dbReference>
<evidence type="ECO:0000256" key="4">
    <source>
        <dbReference type="ARBA" id="ARBA00022825"/>
    </source>
</evidence>
<dbReference type="InterPro" id="IPR023827">
    <property type="entry name" value="Peptidase_S8_Asp-AS"/>
</dbReference>
<dbReference type="EMBL" id="CP041242">
    <property type="protein sequence ID" value="QDH71668.1"/>
    <property type="molecule type" value="Genomic_DNA"/>
</dbReference>
<evidence type="ECO:0000256" key="1">
    <source>
        <dbReference type="ARBA" id="ARBA00011073"/>
    </source>
</evidence>
<protein>
    <submittedName>
        <fullName evidence="8">S8 family serine peptidase</fullName>
    </submittedName>
</protein>
<feature type="domain" description="Peptidase S8/S53" evidence="7">
    <location>
        <begin position="108"/>
        <end position="424"/>
    </location>
</feature>
<feature type="active site" description="Charge relay system" evidence="5">
    <location>
        <position position="375"/>
    </location>
</feature>
<evidence type="ECO:0000256" key="2">
    <source>
        <dbReference type="ARBA" id="ARBA00022670"/>
    </source>
</evidence>
<dbReference type="AlphaFoldDB" id="A0A514BW72"/>
<dbReference type="PROSITE" id="PS00136">
    <property type="entry name" value="SUBTILASE_ASP"/>
    <property type="match status" value="1"/>
</dbReference>
<accession>A0A514BW72</accession>
<dbReference type="InterPro" id="IPR022398">
    <property type="entry name" value="Peptidase_S8_His-AS"/>
</dbReference>
<sequence length="434" mass="43887">MTHGKGLNPAQTTRIQAAGGTVTAHLPQIGVAIVEAGSDFGVRAAGINGIRSISPDVGIQFDQIEPLEISEADFVNPPLAAGMDNFHNLQWGHAAIDAAGAWNQDQFGAGATVAVLDSGVNCTHPDLAPNLLLDKAASFVPDETACNTSGSSHGTHVAGTIAAPMTGAGANSGVIGVAPQAKVIPVKVLSAITGSGSFAGIIQGIVHATDSGANVINMSLGVRGGMPIGGSEVAELVNATARATRHARASGVLVVASAGNDGRDLDKDSGVEICDDDDNCARYNLRAFPAQLPGVLSVAATGPEGWALDPLDTPLDRPASYSNYGLSGIDLSAPGGDFTYPGNENCSFVVTAPCWAMDMVISTTLTGWGWNAGTSMAAPHVSGVAALVYGKHGGNINPSQVESILRRSADQPGQAGKDPHFGHGRVNAAAAVGL</sequence>
<dbReference type="Gene3D" id="3.40.50.200">
    <property type="entry name" value="Peptidase S8/S53 domain"/>
    <property type="match status" value="1"/>
</dbReference>
<gene>
    <name evidence="8" type="ORF">FKV23_02420</name>
</gene>
<dbReference type="InterPro" id="IPR015500">
    <property type="entry name" value="Peptidase_S8_subtilisin-rel"/>
</dbReference>
<organism evidence="8 9">
    <name type="scientific">Marilutibacter alkalisoli</name>
    <dbReference type="NCBI Taxonomy" id="2591633"/>
    <lineage>
        <taxon>Bacteria</taxon>
        <taxon>Pseudomonadati</taxon>
        <taxon>Pseudomonadota</taxon>
        <taxon>Gammaproteobacteria</taxon>
        <taxon>Lysobacterales</taxon>
        <taxon>Lysobacteraceae</taxon>
        <taxon>Marilutibacter</taxon>
    </lineage>
</organism>
<dbReference type="InterPro" id="IPR023828">
    <property type="entry name" value="Peptidase_S8_Ser-AS"/>
</dbReference>
<evidence type="ECO:0000256" key="3">
    <source>
        <dbReference type="ARBA" id="ARBA00022801"/>
    </source>
</evidence>
<dbReference type="InterPro" id="IPR000209">
    <property type="entry name" value="Peptidase_S8/S53_dom"/>
</dbReference>
<name>A0A514BW72_9GAMM</name>
<dbReference type="GO" id="GO:0006508">
    <property type="term" value="P:proteolysis"/>
    <property type="evidence" value="ECO:0007669"/>
    <property type="project" value="UniProtKB-KW"/>
</dbReference>
<dbReference type="PROSITE" id="PS00138">
    <property type="entry name" value="SUBTILASE_SER"/>
    <property type="match status" value="1"/>
</dbReference>
<feature type="active site" description="Charge relay system" evidence="5">
    <location>
        <position position="117"/>
    </location>
</feature>
<dbReference type="InterPro" id="IPR050131">
    <property type="entry name" value="Peptidase_S8_subtilisin-like"/>
</dbReference>
<dbReference type="GO" id="GO:0004252">
    <property type="term" value="F:serine-type endopeptidase activity"/>
    <property type="evidence" value="ECO:0007669"/>
    <property type="project" value="UniProtKB-UniRule"/>
</dbReference>
<dbReference type="SUPFAM" id="SSF52743">
    <property type="entry name" value="Subtilisin-like"/>
    <property type="match status" value="1"/>
</dbReference>
<evidence type="ECO:0000313" key="9">
    <source>
        <dbReference type="Proteomes" id="UP000317199"/>
    </source>
</evidence>
<evidence type="ECO:0000256" key="5">
    <source>
        <dbReference type="PROSITE-ProRule" id="PRU01240"/>
    </source>
</evidence>
<dbReference type="Proteomes" id="UP000317199">
    <property type="component" value="Chromosome"/>
</dbReference>
<keyword evidence="4 5" id="KW-0720">Serine protease</keyword>
<proteinExistence type="inferred from homology"/>